<dbReference type="Proteomes" id="UP001597120">
    <property type="component" value="Unassembled WGS sequence"/>
</dbReference>
<dbReference type="RefSeq" id="WP_379285927.1">
    <property type="nucleotide sequence ID" value="NZ_JBHTIU010000008.1"/>
</dbReference>
<gene>
    <name evidence="2" type="ORF">ACFQ03_02850</name>
</gene>
<proteinExistence type="predicted"/>
<evidence type="ECO:0000256" key="1">
    <source>
        <dbReference type="SAM" id="MobiDB-lite"/>
    </source>
</evidence>
<keyword evidence="3" id="KW-1185">Reference proteome</keyword>
<dbReference type="Pfam" id="PF10720">
    <property type="entry name" value="DUF2515"/>
    <property type="match status" value="2"/>
</dbReference>
<protein>
    <submittedName>
        <fullName evidence="2">DUF2515 family protein</fullName>
    </submittedName>
</protein>
<organism evidence="2 3">
    <name type="scientific">Paenibacillus residui</name>
    <dbReference type="NCBI Taxonomy" id="629724"/>
    <lineage>
        <taxon>Bacteria</taxon>
        <taxon>Bacillati</taxon>
        <taxon>Bacillota</taxon>
        <taxon>Bacilli</taxon>
        <taxon>Bacillales</taxon>
        <taxon>Paenibacillaceae</taxon>
        <taxon>Paenibacillus</taxon>
    </lineage>
</organism>
<feature type="region of interest" description="Disordered" evidence="1">
    <location>
        <begin position="64"/>
        <end position="83"/>
    </location>
</feature>
<accession>A0ABW3D5V5</accession>
<sequence length="474" mass="52872">MAAESKGANKGDSMWAKGLLLGKGIARLIADSVNRLWHASVRSGEAEIPLNLSPERKRQLVSRLEEQLRKPPAHHSNKALSSREKELVRELQEHTALLNRNNLTRTAAYLEFYGKHPDIHWALLAHMVSRNGGWNMTDLRGELLPRLLDEGEIESVFDMLETANALIFQDAFPQLLLYERSRTWNRPLFHLLPWLHVSRFMQPMWELFWDEGSSALITIALIINEQNYIQARVAEHPRFQDHALHSLMRLTQAATQTNQIIFPCKSAPAESSAVGRAAGSKATASAGRPAAAYPGAEAAPSPSQAADAMGMPIRAGNPGKPWPLYGRVLENFPDLDERIEIGKQLYALLFGLPSARDGFHRFAREVPHSGSRADYWPHLFQDAATQTAFPSSYTERLNGCALREGASRLCSPRLPAAWPDRPLAAPERYDWFRDLSPVAHLSAARAGAPAELTRLHCAGLRKLELAILARELID</sequence>
<reference evidence="3" key="1">
    <citation type="journal article" date="2019" name="Int. J. Syst. Evol. Microbiol.">
        <title>The Global Catalogue of Microorganisms (GCM) 10K type strain sequencing project: providing services to taxonomists for standard genome sequencing and annotation.</title>
        <authorList>
            <consortium name="The Broad Institute Genomics Platform"/>
            <consortium name="The Broad Institute Genome Sequencing Center for Infectious Disease"/>
            <person name="Wu L."/>
            <person name="Ma J."/>
        </authorList>
    </citation>
    <scope>NUCLEOTIDE SEQUENCE [LARGE SCALE GENOMIC DNA]</scope>
    <source>
        <strain evidence="3">CCUG 57263</strain>
    </source>
</reference>
<name>A0ABW3D5V5_9BACL</name>
<dbReference type="InterPro" id="IPR019658">
    <property type="entry name" value="DUF2515"/>
</dbReference>
<evidence type="ECO:0000313" key="3">
    <source>
        <dbReference type="Proteomes" id="UP001597120"/>
    </source>
</evidence>
<evidence type="ECO:0000313" key="2">
    <source>
        <dbReference type="EMBL" id="MFD0868074.1"/>
    </source>
</evidence>
<comment type="caution">
    <text evidence="2">The sequence shown here is derived from an EMBL/GenBank/DDBJ whole genome shotgun (WGS) entry which is preliminary data.</text>
</comment>
<dbReference type="EMBL" id="JBHTIU010000008">
    <property type="protein sequence ID" value="MFD0868074.1"/>
    <property type="molecule type" value="Genomic_DNA"/>
</dbReference>